<proteinExistence type="predicted"/>
<organism evidence="1">
    <name type="scientific">bioreactor metagenome</name>
    <dbReference type="NCBI Taxonomy" id="1076179"/>
    <lineage>
        <taxon>unclassified sequences</taxon>
        <taxon>metagenomes</taxon>
        <taxon>ecological metagenomes</taxon>
    </lineage>
</organism>
<sequence length="61" mass="7089">MQVFNSFFTAIPEGWIDFFQQRNNHMPEFIPYDVGGCIGGVFYELQLVIFNILLDLCARRG</sequence>
<name>A0A645JC23_9ZZZZ</name>
<dbReference type="AlphaFoldDB" id="A0A645JC23"/>
<accession>A0A645JC23</accession>
<dbReference type="EMBL" id="VSSQ01135375">
    <property type="protein sequence ID" value="MPN60299.1"/>
    <property type="molecule type" value="Genomic_DNA"/>
</dbReference>
<comment type="caution">
    <text evidence="1">The sequence shown here is derived from an EMBL/GenBank/DDBJ whole genome shotgun (WGS) entry which is preliminary data.</text>
</comment>
<reference evidence="1" key="1">
    <citation type="submission" date="2019-08" db="EMBL/GenBank/DDBJ databases">
        <authorList>
            <person name="Kucharzyk K."/>
            <person name="Murdoch R.W."/>
            <person name="Higgins S."/>
            <person name="Loffler F."/>
        </authorList>
    </citation>
    <scope>NUCLEOTIDE SEQUENCE</scope>
</reference>
<protein>
    <submittedName>
        <fullName evidence="1">Uncharacterized protein</fullName>
    </submittedName>
</protein>
<evidence type="ECO:0000313" key="1">
    <source>
        <dbReference type="EMBL" id="MPN60299.1"/>
    </source>
</evidence>
<gene>
    <name evidence="1" type="ORF">SDC9_208027</name>
</gene>